<evidence type="ECO:0000313" key="1">
    <source>
        <dbReference type="EMBL" id="JAC06258.1"/>
    </source>
</evidence>
<name>W8C2U0_CERCA</name>
<dbReference type="EMBL" id="GAMC01000298">
    <property type="protein sequence ID" value="JAC06258.1"/>
    <property type="molecule type" value="mRNA"/>
</dbReference>
<protein>
    <submittedName>
        <fullName evidence="1">Uncharacterized protein</fullName>
    </submittedName>
</protein>
<dbReference type="AlphaFoldDB" id="W8C2U0"/>
<reference evidence="1" key="1">
    <citation type="submission" date="2013-07" db="EMBL/GenBank/DDBJ databases">
        <authorList>
            <person name="Geib S."/>
        </authorList>
    </citation>
    <scope>NUCLEOTIDE SEQUENCE</scope>
</reference>
<reference evidence="1" key="2">
    <citation type="journal article" date="2014" name="BMC Genomics">
        <title>A genomic perspective to assessing quality of mass-reared SIT flies used in Mediterranean fruit fly (Ceratitis capitata) eradication in California.</title>
        <authorList>
            <person name="Calla B."/>
            <person name="Hall B."/>
            <person name="Hou S."/>
            <person name="Geib S.M."/>
        </authorList>
    </citation>
    <scope>NUCLEOTIDE SEQUENCE</scope>
</reference>
<organism evidence="1">
    <name type="scientific">Ceratitis capitata</name>
    <name type="common">Mediterranean fruit fly</name>
    <name type="synonym">Tephritis capitata</name>
    <dbReference type="NCBI Taxonomy" id="7213"/>
    <lineage>
        <taxon>Eukaryota</taxon>
        <taxon>Metazoa</taxon>
        <taxon>Ecdysozoa</taxon>
        <taxon>Arthropoda</taxon>
        <taxon>Hexapoda</taxon>
        <taxon>Insecta</taxon>
        <taxon>Pterygota</taxon>
        <taxon>Neoptera</taxon>
        <taxon>Endopterygota</taxon>
        <taxon>Diptera</taxon>
        <taxon>Brachycera</taxon>
        <taxon>Muscomorpha</taxon>
        <taxon>Tephritoidea</taxon>
        <taxon>Tephritidae</taxon>
        <taxon>Ceratitis</taxon>
        <taxon>Ceratitis</taxon>
    </lineage>
</organism>
<proteinExistence type="evidence at transcript level"/>
<sequence>MDNSNRQDDEKPTTESDVAATSLLNQFILGQLKENQSSNGVNGLRNGFVLPKLQFGSPKAGQFVIPPLKLSHPNNTPMCNAELSQLVITQAPKTKQILNENIVEISNGVNNLQVNDALLERTKVETSKHTIDLTAALSTTAGFIVQNKRTTSVAVEDFQIPFIECDRQEKSLLLPVIENYSQRIADANAVYKGKLVSTPSSCGRIICLKYKHKRALPKICHSFKVKHKIQRFRFDSKSPDDLVLATLSKYHRQY</sequence>
<accession>W8C2U0</accession>